<dbReference type="PROSITE" id="PS01053">
    <property type="entry name" value="ARGINASE_1"/>
    <property type="match status" value="1"/>
</dbReference>
<dbReference type="InterPro" id="IPR006035">
    <property type="entry name" value="Ureohydrolase"/>
</dbReference>
<dbReference type="InterPro" id="IPR023696">
    <property type="entry name" value="Ureohydrolase_dom_sf"/>
</dbReference>
<dbReference type="EMBL" id="LAZR01000644">
    <property type="protein sequence ID" value="KKN61816.1"/>
    <property type="molecule type" value="Genomic_DNA"/>
</dbReference>
<reference evidence="4" key="1">
    <citation type="journal article" date="2015" name="Nature">
        <title>Complex archaea that bridge the gap between prokaryotes and eukaryotes.</title>
        <authorList>
            <person name="Spang A."/>
            <person name="Saw J.H."/>
            <person name="Jorgensen S.L."/>
            <person name="Zaremba-Niedzwiedzka K."/>
            <person name="Martijn J."/>
            <person name="Lind A.E."/>
            <person name="van Eijk R."/>
            <person name="Schleper C."/>
            <person name="Guy L."/>
            <person name="Ettema T.J."/>
        </authorList>
    </citation>
    <scope>NUCLEOTIDE SEQUENCE</scope>
</reference>
<evidence type="ECO:0000256" key="1">
    <source>
        <dbReference type="ARBA" id="ARBA00009227"/>
    </source>
</evidence>
<dbReference type="PIRSF" id="PIRSF036979">
    <property type="entry name" value="Arginase"/>
    <property type="match status" value="1"/>
</dbReference>
<evidence type="ECO:0008006" key="5">
    <source>
        <dbReference type="Google" id="ProtNLM"/>
    </source>
</evidence>
<dbReference type="AlphaFoldDB" id="A0A0F9UKW7"/>
<dbReference type="SUPFAM" id="SSF52768">
    <property type="entry name" value="Arginase/deacetylase"/>
    <property type="match status" value="1"/>
</dbReference>
<dbReference type="Gene3D" id="3.40.800.10">
    <property type="entry name" value="Ureohydrolase domain"/>
    <property type="match status" value="1"/>
</dbReference>
<dbReference type="Pfam" id="PF00491">
    <property type="entry name" value="Arginase"/>
    <property type="match status" value="1"/>
</dbReference>
<dbReference type="PANTHER" id="PTHR11358:SF26">
    <property type="entry name" value="GUANIDINO ACID HYDROLASE, MITOCHONDRIAL"/>
    <property type="match status" value="1"/>
</dbReference>
<dbReference type="PROSITE" id="PS51409">
    <property type="entry name" value="ARGINASE_2"/>
    <property type="match status" value="1"/>
</dbReference>
<protein>
    <recommendedName>
        <fullName evidence="5">Agmatinase</fullName>
    </recommendedName>
</protein>
<dbReference type="GO" id="GO:0046872">
    <property type="term" value="F:metal ion binding"/>
    <property type="evidence" value="ECO:0007669"/>
    <property type="project" value="UniProtKB-KW"/>
</dbReference>
<name>A0A0F9UKW7_9ZZZZ</name>
<dbReference type="InterPro" id="IPR020855">
    <property type="entry name" value="Ureohydrolase_Mn_BS"/>
</dbReference>
<gene>
    <name evidence="4" type="ORF">LCGC14_0517920</name>
</gene>
<comment type="caution">
    <text evidence="4">The sequence shown here is derived from an EMBL/GenBank/DDBJ whole genome shotgun (WGS) entry which is preliminary data.</text>
</comment>
<dbReference type="PRINTS" id="PR00116">
    <property type="entry name" value="ARGINASE"/>
</dbReference>
<evidence type="ECO:0000313" key="4">
    <source>
        <dbReference type="EMBL" id="KKN61816.1"/>
    </source>
</evidence>
<evidence type="ECO:0000256" key="3">
    <source>
        <dbReference type="ARBA" id="ARBA00022801"/>
    </source>
</evidence>
<organism evidence="4">
    <name type="scientific">marine sediment metagenome</name>
    <dbReference type="NCBI Taxonomy" id="412755"/>
    <lineage>
        <taxon>unclassified sequences</taxon>
        <taxon>metagenomes</taxon>
        <taxon>ecological metagenomes</taxon>
    </lineage>
</organism>
<dbReference type="PANTHER" id="PTHR11358">
    <property type="entry name" value="ARGINASE/AGMATINASE"/>
    <property type="match status" value="1"/>
</dbReference>
<dbReference type="GO" id="GO:0008783">
    <property type="term" value="F:agmatinase activity"/>
    <property type="evidence" value="ECO:0007669"/>
    <property type="project" value="TreeGrafter"/>
</dbReference>
<comment type="similarity">
    <text evidence="1">Belongs to the arginase family. Agmatinase subfamily.</text>
</comment>
<dbReference type="GO" id="GO:0033389">
    <property type="term" value="P:putrescine biosynthetic process from arginine, via agmatine"/>
    <property type="evidence" value="ECO:0007669"/>
    <property type="project" value="TreeGrafter"/>
</dbReference>
<accession>A0A0F9UKW7</accession>
<sequence length="301" mass="34346">MKFFDFDEVISKETQFAIVGIPWDYLSSKDLPNSSTAPKSIRDITEDIGLTTELGFIIPNFKAVDMGDIEISPKNVEQNIVTINNFVSDLFDQNNNIIPIMLGGDHFCTYPMIKAIGNHLEKREEFGVLIFDAHLDFYQKWDKGVYSHATTSHRIYDLEYVNNKNLFIVGTRDIDIPELEIVKSEKINYVNAHLIIEGLDNYIEQIVKKLKEPGLKNLYISIDIDALDPSVAPGTGYAIPGGFTYREIWKILKEISKNFTIKGFDLVEVAPNLDLQNKMTSILAAKIIIEFMDFIRRNNLK</sequence>
<proteinExistence type="inferred from homology"/>
<keyword evidence="3" id="KW-0378">Hydrolase</keyword>
<keyword evidence="2" id="KW-0479">Metal-binding</keyword>
<evidence type="ECO:0000256" key="2">
    <source>
        <dbReference type="ARBA" id="ARBA00022723"/>
    </source>
</evidence>